<comment type="caution">
    <text evidence="2">The sequence shown here is derived from an EMBL/GenBank/DDBJ whole genome shotgun (WGS) entry which is preliminary data.</text>
</comment>
<dbReference type="EMBL" id="JACHDN010000001">
    <property type="protein sequence ID" value="MBB5474631.1"/>
    <property type="molecule type" value="Genomic_DNA"/>
</dbReference>
<evidence type="ECO:0000256" key="1">
    <source>
        <dbReference type="SAM" id="MobiDB-lite"/>
    </source>
</evidence>
<accession>A0A511FM14</accession>
<evidence type="ECO:0000313" key="4">
    <source>
        <dbReference type="Proteomes" id="UP000321723"/>
    </source>
</evidence>
<protein>
    <submittedName>
        <fullName evidence="2">Uncharacterized protein</fullName>
    </submittedName>
</protein>
<dbReference type="Proteomes" id="UP000564629">
    <property type="component" value="Unassembled WGS sequence"/>
</dbReference>
<proteinExistence type="predicted"/>
<dbReference type="RefSeq" id="WP_146840891.1">
    <property type="nucleotide sequence ID" value="NZ_BJVQ01000132.1"/>
</dbReference>
<feature type="region of interest" description="Disordered" evidence="1">
    <location>
        <begin position="426"/>
        <end position="456"/>
    </location>
</feature>
<dbReference type="Proteomes" id="UP000321723">
    <property type="component" value="Unassembled WGS sequence"/>
</dbReference>
<reference evidence="2 4" key="1">
    <citation type="submission" date="2019-07" db="EMBL/GenBank/DDBJ databases">
        <title>Whole genome shotgun sequence of Cellulomonas hominis NBRC 16055.</title>
        <authorList>
            <person name="Hosoyama A."/>
            <person name="Uohara A."/>
            <person name="Ohji S."/>
            <person name="Ichikawa N."/>
        </authorList>
    </citation>
    <scope>NUCLEOTIDE SEQUENCE [LARGE SCALE GENOMIC DNA]</scope>
    <source>
        <strain evidence="2 4">NBRC 16055</strain>
    </source>
</reference>
<evidence type="ECO:0000313" key="5">
    <source>
        <dbReference type="Proteomes" id="UP000564629"/>
    </source>
</evidence>
<name>A0A511FM14_9CELL</name>
<sequence length="456" mass="49186">MTTDRSRVPAGVRTGGQFAAGVRAEPDLELAAPVDPEPLTDALARYGLTLADVPADHEGVGLQQRWELVHQLAQGPDVVDVTATLNSLLGDLDTGRHRGGPVPVWWDERAAWDPDAELDRASDPDDPRWADPEARLAVWIHTRNGGGNRDCYCERIQPNGHEAGCLAAVLEAMAARPDFLADHDDSGDSTYANHYFAIADKKAVQDAVRQAPQASAQGRARATLAAVAAGAKAPWEIMPENPDTAAERDAARLELARMPATDLDPHTAAFLGIPTSDHGGYYGSPRVHTVHLSPEHLADVDAALAWADDPTGPMPAPTAAWTDRINAWTHLTRDAQRLATAQTALRQRRAAERALAEGRVDADVAAVIQAAFETSFTPYKNAEPDHDKALAAVRKHADRIAQTRPHLVEAGRSSARRAELKALDRMDAHELHWPGPRSGAPARPAKATSQQDPLEF</sequence>
<dbReference type="AlphaFoldDB" id="A0A511FM14"/>
<keyword evidence="4" id="KW-1185">Reference proteome</keyword>
<evidence type="ECO:0000313" key="3">
    <source>
        <dbReference type="EMBL" id="MBB5474631.1"/>
    </source>
</evidence>
<dbReference type="OrthoDB" id="5150374at2"/>
<feature type="compositionally biased region" description="Low complexity" evidence="1">
    <location>
        <begin position="434"/>
        <end position="447"/>
    </location>
</feature>
<reference evidence="3 5" key="2">
    <citation type="submission" date="2020-08" db="EMBL/GenBank/DDBJ databases">
        <title>Sequencing the genomes of 1000 actinobacteria strains.</title>
        <authorList>
            <person name="Klenk H.-P."/>
        </authorList>
    </citation>
    <scope>NUCLEOTIDE SEQUENCE [LARGE SCALE GENOMIC DNA]</scope>
    <source>
        <strain evidence="3 5">DSM 9581</strain>
    </source>
</reference>
<dbReference type="EMBL" id="BJVQ01000132">
    <property type="protein sequence ID" value="GEL48898.1"/>
    <property type="molecule type" value="Genomic_DNA"/>
</dbReference>
<organism evidence="2 4">
    <name type="scientific">Cellulomonas hominis</name>
    <dbReference type="NCBI Taxonomy" id="156981"/>
    <lineage>
        <taxon>Bacteria</taxon>
        <taxon>Bacillati</taxon>
        <taxon>Actinomycetota</taxon>
        <taxon>Actinomycetes</taxon>
        <taxon>Micrococcales</taxon>
        <taxon>Cellulomonadaceae</taxon>
        <taxon>Cellulomonas</taxon>
    </lineage>
</organism>
<evidence type="ECO:0000313" key="2">
    <source>
        <dbReference type="EMBL" id="GEL48898.1"/>
    </source>
</evidence>
<gene>
    <name evidence="2" type="ORF">CHO01_40140</name>
    <name evidence="3" type="ORF">HNR08_003367</name>
</gene>